<dbReference type="PRINTS" id="PR00368">
    <property type="entry name" value="FADPNR"/>
</dbReference>
<name>A0A1W1CE57_9ZZZZ</name>
<dbReference type="InterPro" id="IPR055178">
    <property type="entry name" value="RsdA/BaiN/AoA(So)-like_dom"/>
</dbReference>
<keyword evidence="2" id="KW-0285">Flavoprotein</keyword>
<protein>
    <submittedName>
        <fullName evidence="6">NAD(FAD)-utilizing dehydrogenases</fullName>
    </submittedName>
</protein>
<feature type="domain" description="RsdA/BaiN/AoA(So)-like Rossmann fold-like" evidence="4">
    <location>
        <begin position="2"/>
        <end position="397"/>
    </location>
</feature>
<dbReference type="Gene3D" id="2.40.30.10">
    <property type="entry name" value="Translation factors"/>
    <property type="match status" value="1"/>
</dbReference>
<dbReference type="SUPFAM" id="SSF160996">
    <property type="entry name" value="HI0933 insert domain-like"/>
    <property type="match status" value="1"/>
</dbReference>
<dbReference type="NCBIfam" id="TIGR00275">
    <property type="entry name" value="aminoacetone oxidase family FAD-binding enzyme"/>
    <property type="match status" value="1"/>
</dbReference>
<dbReference type="PANTHER" id="PTHR42887">
    <property type="entry name" value="OS12G0638800 PROTEIN"/>
    <property type="match status" value="1"/>
</dbReference>
<dbReference type="Gene3D" id="1.10.8.260">
    <property type="entry name" value="HI0933 insert domain-like"/>
    <property type="match status" value="1"/>
</dbReference>
<reference evidence="6" key="1">
    <citation type="submission" date="2016-10" db="EMBL/GenBank/DDBJ databases">
        <authorList>
            <person name="de Groot N.N."/>
        </authorList>
    </citation>
    <scope>NUCLEOTIDE SEQUENCE</scope>
</reference>
<gene>
    <name evidence="6" type="ORF">MNB_SV-9-248</name>
</gene>
<dbReference type="PANTHER" id="PTHR42887:SF2">
    <property type="entry name" value="OS12G0638800 PROTEIN"/>
    <property type="match status" value="1"/>
</dbReference>
<keyword evidence="3" id="KW-0274">FAD</keyword>
<dbReference type="InterPro" id="IPR036188">
    <property type="entry name" value="FAD/NAD-bd_sf"/>
</dbReference>
<comment type="cofactor">
    <cofactor evidence="1">
        <name>FAD</name>
        <dbReference type="ChEBI" id="CHEBI:57692"/>
    </cofactor>
</comment>
<evidence type="ECO:0000256" key="3">
    <source>
        <dbReference type="ARBA" id="ARBA00022827"/>
    </source>
</evidence>
<dbReference type="InterPro" id="IPR057661">
    <property type="entry name" value="RsdA/BaiN/AoA(So)_Rossmann"/>
</dbReference>
<dbReference type="InterPro" id="IPR004792">
    <property type="entry name" value="BaiN-like"/>
</dbReference>
<organism evidence="6">
    <name type="scientific">hydrothermal vent metagenome</name>
    <dbReference type="NCBI Taxonomy" id="652676"/>
    <lineage>
        <taxon>unclassified sequences</taxon>
        <taxon>metagenomes</taxon>
        <taxon>ecological metagenomes</taxon>
    </lineage>
</organism>
<evidence type="ECO:0000259" key="4">
    <source>
        <dbReference type="Pfam" id="PF03486"/>
    </source>
</evidence>
<evidence type="ECO:0000259" key="5">
    <source>
        <dbReference type="Pfam" id="PF22780"/>
    </source>
</evidence>
<dbReference type="Pfam" id="PF03486">
    <property type="entry name" value="HI0933_like"/>
    <property type="match status" value="1"/>
</dbReference>
<dbReference type="InterPro" id="IPR023166">
    <property type="entry name" value="BaiN-like_dom_sf"/>
</dbReference>
<evidence type="ECO:0000313" key="6">
    <source>
        <dbReference type="EMBL" id="SFV64054.1"/>
    </source>
</evidence>
<dbReference type="EMBL" id="FPHG01000064">
    <property type="protein sequence ID" value="SFV64054.1"/>
    <property type="molecule type" value="Genomic_DNA"/>
</dbReference>
<evidence type="ECO:0000256" key="1">
    <source>
        <dbReference type="ARBA" id="ARBA00001974"/>
    </source>
</evidence>
<dbReference type="SUPFAM" id="SSF51905">
    <property type="entry name" value="FAD/NAD(P)-binding domain"/>
    <property type="match status" value="1"/>
</dbReference>
<feature type="domain" description="RsdA/BaiN/AoA(So)-like insert" evidence="5">
    <location>
        <begin position="186"/>
        <end position="344"/>
    </location>
</feature>
<accession>A0A1W1CE57</accession>
<dbReference type="Gene3D" id="3.50.50.60">
    <property type="entry name" value="FAD/NAD(P)-binding domain"/>
    <property type="match status" value="1"/>
</dbReference>
<dbReference type="Pfam" id="PF22780">
    <property type="entry name" value="HI0933_like_1st"/>
    <property type="match status" value="1"/>
</dbReference>
<sequence>MMAVIGGGASGLLASILISRKNIKVTLLERGNRVGKKILASGNGKCNIGNINPISSFYHSSNPSFIEKVLKGYGAKEIINIFKTIGIEIIEGKDGKLFPISLQASSVLDILEYEARKLGVQIICNCNINNIVKEGNKFIIKTDDSNIISEKILLATGSPASPQLGGSNSGLDIASSLGHNIITSLPSLVQLSSDETWVKDISGVKVYSIVKLYANSKYITQKEGDVLFTNYGVSGLAILDISREVSLELANYSYCELSIDLMPNYTKEVLLKMFLSHINNYKPIDIWLNGFINKKLIPIILNQSKCKIKDSKNLNRKEIAKIIYSIKNFKLSISDTRGFKGAEVAIGGVDTEEVNPITMESTKVKNLYLAGEILDIDGDRGGFNFHFAWVSAMRVGNSF</sequence>
<evidence type="ECO:0000256" key="2">
    <source>
        <dbReference type="ARBA" id="ARBA00022630"/>
    </source>
</evidence>
<dbReference type="AlphaFoldDB" id="A0A1W1CE57"/>
<proteinExistence type="predicted"/>